<dbReference type="EMBL" id="AONC01000028">
    <property type="protein sequence ID" value="EXJ15233.1"/>
    <property type="molecule type" value="Genomic_DNA"/>
</dbReference>
<evidence type="ECO:0000256" key="1">
    <source>
        <dbReference type="ARBA" id="ARBA00006532"/>
    </source>
</evidence>
<dbReference type="Proteomes" id="UP000019460">
    <property type="component" value="Unassembled WGS sequence"/>
</dbReference>
<dbReference type="AlphaFoldDB" id="W9V6P3"/>
<sequence>MSVWVEDLSGRLTVAFHRIHETRMRGLPILNPALSVQVVGARAHAGDWLGVLVTPWCMNLVLIPGTDSEVRPGPQGSKLEIDLPGGRCELIASEEAGIGRFAACSIFSPMGGFPDQATAVATAEAVLDGLLSEPAHSWPTSAAGISRRDLLRGRLGS</sequence>
<protein>
    <submittedName>
        <fullName evidence="2">Hydrogenase maturation factor HoxT/HybE</fullName>
    </submittedName>
</protein>
<dbReference type="NCBIfam" id="TIGR03993">
    <property type="entry name" value="hydrog_HybE"/>
    <property type="match status" value="1"/>
</dbReference>
<proteinExistence type="inferred from homology"/>
<name>W9V6P3_9GAMM</name>
<dbReference type="InterPro" id="IPR023994">
    <property type="entry name" value="NiFe-hyd_HybE"/>
</dbReference>
<dbReference type="Gene3D" id="3.30.1460.40">
    <property type="entry name" value="[NiFe]-hydrogenase assembly chaperone, HybE"/>
    <property type="match status" value="1"/>
</dbReference>
<evidence type="ECO:0000313" key="2">
    <source>
        <dbReference type="EMBL" id="EXJ15233.1"/>
    </source>
</evidence>
<dbReference type="eggNOG" id="COG1773">
    <property type="taxonomic scope" value="Bacteria"/>
</dbReference>
<comment type="similarity">
    <text evidence="1">Belongs to the HupJ family.</text>
</comment>
<accession>W9V6P3</accession>
<gene>
    <name evidence="2" type="ORF">D779_1531</name>
</gene>
<comment type="caution">
    <text evidence="2">The sequence shown here is derived from an EMBL/GenBank/DDBJ whole genome shotgun (WGS) entry which is preliminary data.</text>
</comment>
<organism evidence="2 3">
    <name type="scientific">Imhoffiella purpurea</name>
    <dbReference type="NCBI Taxonomy" id="1249627"/>
    <lineage>
        <taxon>Bacteria</taxon>
        <taxon>Pseudomonadati</taxon>
        <taxon>Pseudomonadota</taxon>
        <taxon>Gammaproteobacteria</taxon>
        <taxon>Chromatiales</taxon>
        <taxon>Chromatiaceae</taxon>
        <taxon>Imhoffiella</taxon>
    </lineage>
</organism>
<dbReference type="Pfam" id="PF11939">
    <property type="entry name" value="NiFe-hyd_HybE"/>
    <property type="match status" value="1"/>
</dbReference>
<dbReference type="RefSeq" id="WP_043753144.1">
    <property type="nucleotide sequence ID" value="NZ_AONC01000028.1"/>
</dbReference>
<dbReference type="STRING" id="1249627.D779_1531"/>
<reference evidence="2 3" key="1">
    <citation type="submission" date="2012-11" db="EMBL/GenBank/DDBJ databases">
        <title>Genome assembly of Thiorhodococcus sp. AK35.</title>
        <authorList>
            <person name="Nupur N."/>
            <person name="Khatri I."/>
            <person name="Subramanian S."/>
            <person name="Pinnaka A."/>
        </authorList>
    </citation>
    <scope>NUCLEOTIDE SEQUENCE [LARGE SCALE GENOMIC DNA]</scope>
    <source>
        <strain evidence="2 3">AK35</strain>
    </source>
</reference>
<dbReference type="OrthoDB" id="7060130at2"/>
<keyword evidence="2" id="KW-0371">Homeobox</keyword>
<dbReference type="InterPro" id="IPR038530">
    <property type="entry name" value="NiFe-hyd_HybE_sf"/>
</dbReference>
<keyword evidence="3" id="KW-1185">Reference proteome</keyword>
<evidence type="ECO:0000313" key="3">
    <source>
        <dbReference type="Proteomes" id="UP000019460"/>
    </source>
</evidence>
<dbReference type="GO" id="GO:0003677">
    <property type="term" value="F:DNA binding"/>
    <property type="evidence" value="ECO:0007669"/>
    <property type="project" value="UniProtKB-KW"/>
</dbReference>